<proteinExistence type="inferred from homology"/>
<evidence type="ECO:0000256" key="1">
    <source>
        <dbReference type="ARBA" id="ARBA00006432"/>
    </source>
</evidence>
<gene>
    <name evidence="5" type="primary">fadK</name>
    <name evidence="5" type="ORF">CLOSAC_31510</name>
</gene>
<dbReference type="PANTHER" id="PTHR43201">
    <property type="entry name" value="ACYL-COA SYNTHETASE"/>
    <property type="match status" value="1"/>
</dbReference>
<comment type="similarity">
    <text evidence="1">Belongs to the ATP-dependent AMP-binding enzyme family.</text>
</comment>
<evidence type="ECO:0000259" key="3">
    <source>
        <dbReference type="Pfam" id="PF00501"/>
    </source>
</evidence>
<evidence type="ECO:0000313" key="6">
    <source>
        <dbReference type="Proteomes" id="UP000191154"/>
    </source>
</evidence>
<protein>
    <submittedName>
        <fullName evidence="5">Short-chain-fatty-acid--CoA ligase</fullName>
        <ecNumber evidence="5">6.2.1.-</ecNumber>
    </submittedName>
</protein>
<comment type="caution">
    <text evidence="5">The sequence shown here is derived from an EMBL/GenBank/DDBJ whole genome shotgun (WGS) entry which is preliminary data.</text>
</comment>
<evidence type="ECO:0000313" key="5">
    <source>
        <dbReference type="EMBL" id="OOM10530.1"/>
    </source>
</evidence>
<name>A0A1S8N2A2_CLOSA</name>
<dbReference type="InterPro" id="IPR000873">
    <property type="entry name" value="AMP-dep_synth/lig_dom"/>
</dbReference>
<dbReference type="InterPro" id="IPR025110">
    <property type="entry name" value="AMP-bd_C"/>
</dbReference>
<dbReference type="GO" id="GO:0031956">
    <property type="term" value="F:medium-chain fatty acid-CoA ligase activity"/>
    <property type="evidence" value="ECO:0007669"/>
    <property type="project" value="TreeGrafter"/>
</dbReference>
<dbReference type="EMBL" id="LZYZ01000006">
    <property type="protein sequence ID" value="OOM10530.1"/>
    <property type="molecule type" value="Genomic_DNA"/>
</dbReference>
<dbReference type="STRING" id="169679.CSACC_22580"/>
<dbReference type="RefSeq" id="WP_077866225.1">
    <property type="nucleotide sequence ID" value="NZ_LZYZ01000006.1"/>
</dbReference>
<dbReference type="GO" id="GO:0006631">
    <property type="term" value="P:fatty acid metabolic process"/>
    <property type="evidence" value="ECO:0007669"/>
    <property type="project" value="TreeGrafter"/>
</dbReference>
<dbReference type="EC" id="6.2.1.-" evidence="5"/>
<dbReference type="Proteomes" id="UP000191154">
    <property type="component" value="Unassembled WGS sequence"/>
</dbReference>
<accession>A0A1S8N2A2</accession>
<dbReference type="InterPro" id="IPR042099">
    <property type="entry name" value="ANL_N_sf"/>
</dbReference>
<organism evidence="5 6">
    <name type="scientific">Clostridium saccharobutylicum</name>
    <dbReference type="NCBI Taxonomy" id="169679"/>
    <lineage>
        <taxon>Bacteria</taxon>
        <taxon>Bacillati</taxon>
        <taxon>Bacillota</taxon>
        <taxon>Clostridia</taxon>
        <taxon>Eubacteriales</taxon>
        <taxon>Clostridiaceae</taxon>
        <taxon>Clostridium</taxon>
    </lineage>
</organism>
<dbReference type="NCBIfam" id="NF004758">
    <property type="entry name" value="PRK06087.1"/>
    <property type="match status" value="1"/>
</dbReference>
<dbReference type="Gene3D" id="3.40.50.12780">
    <property type="entry name" value="N-terminal domain of ligase-like"/>
    <property type="match status" value="1"/>
</dbReference>
<dbReference type="Pfam" id="PF00501">
    <property type="entry name" value="AMP-binding"/>
    <property type="match status" value="1"/>
</dbReference>
<dbReference type="InterPro" id="IPR045851">
    <property type="entry name" value="AMP-bd_C_sf"/>
</dbReference>
<keyword evidence="2 5" id="KW-0436">Ligase</keyword>
<dbReference type="Pfam" id="PF13193">
    <property type="entry name" value="AMP-binding_C"/>
    <property type="match status" value="1"/>
</dbReference>
<evidence type="ECO:0000256" key="2">
    <source>
        <dbReference type="ARBA" id="ARBA00022598"/>
    </source>
</evidence>
<feature type="domain" description="AMP-dependent synthetase/ligase" evidence="3">
    <location>
        <begin position="32"/>
        <end position="397"/>
    </location>
</feature>
<dbReference type="Gene3D" id="3.30.300.30">
    <property type="match status" value="1"/>
</dbReference>
<feature type="domain" description="AMP-binding enzyme C-terminal" evidence="4">
    <location>
        <begin position="452"/>
        <end position="526"/>
    </location>
</feature>
<reference evidence="5 6" key="1">
    <citation type="submission" date="2016-05" db="EMBL/GenBank/DDBJ databases">
        <title>Microbial solvent formation.</title>
        <authorList>
            <person name="Poehlein A."/>
            <person name="Montoya Solano J.D."/>
            <person name="Flitsch S."/>
            <person name="Krabben P."/>
            <person name="Duerre P."/>
            <person name="Daniel R."/>
        </authorList>
    </citation>
    <scope>NUCLEOTIDE SEQUENCE [LARGE SCALE GENOMIC DNA]</scope>
    <source>
        <strain evidence="5 6">L1-8</strain>
    </source>
</reference>
<evidence type="ECO:0000259" key="4">
    <source>
        <dbReference type="Pfam" id="PF13193"/>
    </source>
</evidence>
<dbReference type="AlphaFoldDB" id="A0A1S8N2A2"/>
<dbReference type="PANTHER" id="PTHR43201:SF5">
    <property type="entry name" value="MEDIUM-CHAIN ACYL-COA LIGASE ACSF2, MITOCHONDRIAL"/>
    <property type="match status" value="1"/>
</dbReference>
<dbReference type="SUPFAM" id="SSF56801">
    <property type="entry name" value="Acetyl-CoA synthetase-like"/>
    <property type="match status" value="1"/>
</dbReference>
<sequence length="547" mass="62143">MLGEVKINDNQKNIYEEMGYWGKKTLIDYWNECVEKHGNREYIVDDIGNRYTYKEVDEKAGAIASYFVEIGIKPLDVISFQLPVWSEFIFLTVACMKLGAIINPIGMCYNSEEVWKLLNQTESKLYICPTLYHNTNYEEVISSIKKNAKKLETIILVDKLKEKKGDYNVLSEILLKYSPLKYNINVDSNDIAAVLYTSGTCGGTKGVMLTHNNIIFSESNFNNELKLTKEDIIFMPAPLNHGTGFHHGIIAPMLLGAKVVLQSKFKSKEAINLMNSEKCTYSMGSTPFIYDILKVMEQENVRLNSLKFYLCGGAMILRDMIRKAYEYGIKLCEVYGATESVPHVFVRPDEAIELMGCTSGQAMKGVEVRIVDEHRKEVPAGTIGEEASRGPNVFVGYINDKTSTYKALDDDGWFYSGDFCVMDESGNITVVGRKKDIIIRGGENLNSNDISSYIAKFPAIQDQAVIGMPDERLGERICAYVVLKEGIESLDLNRILKYMEEKKVPKRYWPERLEIIKEIPRTDSGKVKKNILLEDLKIRMKMQEELV</sequence>